<dbReference type="Proteomes" id="UP000638848">
    <property type="component" value="Unassembled WGS sequence"/>
</dbReference>
<evidence type="ECO:0000313" key="2">
    <source>
        <dbReference type="EMBL" id="GGG62568.1"/>
    </source>
</evidence>
<gene>
    <name evidence="2" type="ORF">GCM10011374_27230</name>
</gene>
<proteinExistence type="predicted"/>
<reference evidence="2" key="2">
    <citation type="submission" date="2020-09" db="EMBL/GenBank/DDBJ databases">
        <authorList>
            <person name="Sun Q."/>
            <person name="Zhou Y."/>
        </authorList>
    </citation>
    <scope>NUCLEOTIDE SEQUENCE</scope>
    <source>
        <strain evidence="2">CGMCC 1.12187</strain>
    </source>
</reference>
<name>A0A917GZD1_9MICC</name>
<accession>A0A917GZD1</accession>
<dbReference type="RefSeq" id="WP_188538093.1">
    <property type="nucleotide sequence ID" value="NZ_BMEQ01000015.1"/>
</dbReference>
<dbReference type="AlphaFoldDB" id="A0A917GZD1"/>
<evidence type="ECO:0000256" key="1">
    <source>
        <dbReference type="SAM" id="MobiDB-lite"/>
    </source>
</evidence>
<evidence type="ECO:0000313" key="3">
    <source>
        <dbReference type="Proteomes" id="UP000638848"/>
    </source>
</evidence>
<keyword evidence="3" id="KW-1185">Reference proteome</keyword>
<protein>
    <recommendedName>
        <fullName evidence="4">STAS domain-containing protein</fullName>
    </recommendedName>
</protein>
<dbReference type="EMBL" id="BMEQ01000015">
    <property type="protein sequence ID" value="GGG62568.1"/>
    <property type="molecule type" value="Genomic_DNA"/>
</dbReference>
<comment type="caution">
    <text evidence="2">The sequence shown here is derived from an EMBL/GenBank/DDBJ whole genome shotgun (WGS) entry which is preliminary data.</text>
</comment>
<reference evidence="2" key="1">
    <citation type="journal article" date="2014" name="Int. J. Syst. Evol. Microbiol.">
        <title>Complete genome sequence of Corynebacterium casei LMG S-19264T (=DSM 44701T), isolated from a smear-ripened cheese.</title>
        <authorList>
            <consortium name="US DOE Joint Genome Institute (JGI-PGF)"/>
            <person name="Walter F."/>
            <person name="Albersmeier A."/>
            <person name="Kalinowski J."/>
            <person name="Ruckert C."/>
        </authorList>
    </citation>
    <scope>NUCLEOTIDE SEQUENCE</scope>
    <source>
        <strain evidence="2">CGMCC 1.12187</strain>
    </source>
</reference>
<feature type="region of interest" description="Disordered" evidence="1">
    <location>
        <begin position="98"/>
        <end position="118"/>
    </location>
</feature>
<sequence length="118" mass="12978">MEHTLSVVVQVDPEARFVHLLVTGSLTERNHRALCPLIHRARGLAPDATVDVDLSAAHRVETAALDLLRWSVDHDREWQGGGPVRVLTQPAPYWSPEGPALLPSARSWTPGHRDEVAA</sequence>
<evidence type="ECO:0008006" key="4">
    <source>
        <dbReference type="Google" id="ProtNLM"/>
    </source>
</evidence>
<organism evidence="2 3">
    <name type="scientific">Kocuria dechangensis</name>
    <dbReference type="NCBI Taxonomy" id="1176249"/>
    <lineage>
        <taxon>Bacteria</taxon>
        <taxon>Bacillati</taxon>
        <taxon>Actinomycetota</taxon>
        <taxon>Actinomycetes</taxon>
        <taxon>Micrococcales</taxon>
        <taxon>Micrococcaceae</taxon>
        <taxon>Kocuria</taxon>
    </lineage>
</organism>